<protein>
    <recommendedName>
        <fullName evidence="3">isochorismate synthase</fullName>
        <ecNumber evidence="3">5.4.4.2</ecNumber>
    </recommendedName>
    <alternativeName>
        <fullName evidence="5">Isochorismate mutase</fullName>
    </alternativeName>
</protein>
<reference evidence="7 8" key="1">
    <citation type="journal article" date="2016" name="J. Biotechnol.">
        <title>First complete genome sequence of a species in the genus Microterricola, an extremophilic cold active enzyme producing bacterial strain ERGS5:02 isolated from Sikkim Himalaya.</title>
        <authorList>
            <person name="Himanshu"/>
            <person name="Swarnkar M.K."/>
            <person name="Singh D."/>
            <person name="Kumar R."/>
        </authorList>
    </citation>
    <scope>NUCLEOTIDE SEQUENCE [LARGE SCALE GENOMIC DNA]</scope>
    <source>
        <strain evidence="7 8">ERGS5:02</strain>
    </source>
</reference>
<dbReference type="PANTHER" id="PTHR42839:SF2">
    <property type="entry name" value="ISOCHORISMATE SYNTHASE ENTC"/>
    <property type="match status" value="1"/>
</dbReference>
<dbReference type="InterPro" id="IPR004561">
    <property type="entry name" value="IsoChor_synthase"/>
</dbReference>
<evidence type="ECO:0000256" key="4">
    <source>
        <dbReference type="ARBA" id="ARBA00023235"/>
    </source>
</evidence>
<dbReference type="Gene3D" id="3.60.120.10">
    <property type="entry name" value="Anthranilate synthase"/>
    <property type="match status" value="1"/>
</dbReference>
<dbReference type="GO" id="GO:0009697">
    <property type="term" value="P:salicylic acid biosynthetic process"/>
    <property type="evidence" value="ECO:0007669"/>
    <property type="project" value="TreeGrafter"/>
</dbReference>
<dbReference type="Proteomes" id="UP000058305">
    <property type="component" value="Chromosome"/>
</dbReference>
<comment type="similarity">
    <text evidence="2">Belongs to the isochorismate synthase family.</text>
</comment>
<dbReference type="InterPro" id="IPR005801">
    <property type="entry name" value="ADC_synthase"/>
</dbReference>
<reference evidence="8" key="2">
    <citation type="submission" date="2016-01" db="EMBL/GenBank/DDBJ databases">
        <title>First complete genome sequence of a species in the genus Microterricola, an extremophilic cold active enzyme producing strain ERGS5:02 isolated from Sikkim Himalaya.</title>
        <authorList>
            <person name="Kumar R."/>
            <person name="Singh D."/>
            <person name="Swarnkar M.K."/>
        </authorList>
    </citation>
    <scope>NUCLEOTIDE SEQUENCE [LARGE SCALE GENOMIC DNA]</scope>
    <source>
        <strain evidence="8">ERGS5:02</strain>
    </source>
</reference>
<evidence type="ECO:0000256" key="3">
    <source>
        <dbReference type="ARBA" id="ARBA00012824"/>
    </source>
</evidence>
<dbReference type="AlphaFoldDB" id="A0A0X8E5Y6"/>
<keyword evidence="4" id="KW-0413">Isomerase</keyword>
<dbReference type="InterPro" id="IPR015890">
    <property type="entry name" value="Chorismate_C"/>
</dbReference>
<evidence type="ECO:0000313" key="8">
    <source>
        <dbReference type="Proteomes" id="UP000058305"/>
    </source>
</evidence>
<comment type="catalytic activity">
    <reaction evidence="1">
        <text>chorismate = isochorismate</text>
        <dbReference type="Rhea" id="RHEA:18985"/>
        <dbReference type="ChEBI" id="CHEBI:29748"/>
        <dbReference type="ChEBI" id="CHEBI:29780"/>
        <dbReference type="EC" id="5.4.4.2"/>
    </reaction>
</comment>
<dbReference type="NCBIfam" id="TIGR00543">
    <property type="entry name" value="isochor_syn"/>
    <property type="match status" value="1"/>
</dbReference>
<dbReference type="Pfam" id="PF00425">
    <property type="entry name" value="Chorismate_bind"/>
    <property type="match status" value="1"/>
</dbReference>
<sequence>MTVSDARLPVLHVETTPIPGPVDDLAELAALVDSRDPLLWQRRGDGLAGIGEILRLEFHGPGRFADAAAAWRTIVTQATVVDPLGVPGSGLLAFGAFAFSALSAQSSVLIVPELIVGKRDGQCWVTRVGVGAAATAAAPAELPAARPFGPEYSVTLRPGSLDPQGYVRLVTEAIARINRHEVGKVVLARDLVGQLPPDADLRRVLRVLAAGYPDCWTYAVDGLVGSSPETLIRAHHGDLSARVLAGTISRGPDPAADQAAAVALATSEKDNDEHEFAVQSLLATLRPHATHVAADEVPFTLKLPNLWHLATDIEGTLSDGSTSLDLIAALHPTAAVAGTPTDVALDLIDELEPFDRGRYAGPVGWVDAAGDGEWAIALRCAQIDSTGTITAYAGCGIVAESQPEQELAESRMKFRPMVDALL</sequence>
<keyword evidence="8" id="KW-1185">Reference proteome</keyword>
<dbReference type="SUPFAM" id="SSF56322">
    <property type="entry name" value="ADC synthase"/>
    <property type="match status" value="1"/>
</dbReference>
<name>A0A0X8E5Y6_9MICO</name>
<organism evidence="7 8">
    <name type="scientific">Microterricola viridarii</name>
    <dbReference type="NCBI Taxonomy" id="412690"/>
    <lineage>
        <taxon>Bacteria</taxon>
        <taxon>Bacillati</taxon>
        <taxon>Actinomycetota</taxon>
        <taxon>Actinomycetes</taxon>
        <taxon>Micrococcales</taxon>
        <taxon>Microbacteriaceae</taxon>
        <taxon>Microterricola</taxon>
    </lineage>
</organism>
<evidence type="ECO:0000313" key="7">
    <source>
        <dbReference type="EMBL" id="AMB59676.1"/>
    </source>
</evidence>
<evidence type="ECO:0000256" key="2">
    <source>
        <dbReference type="ARBA" id="ARBA00005297"/>
    </source>
</evidence>
<dbReference type="EC" id="5.4.4.2" evidence="3"/>
<dbReference type="EMBL" id="CP014145">
    <property type="protein sequence ID" value="AMB59676.1"/>
    <property type="molecule type" value="Genomic_DNA"/>
</dbReference>
<evidence type="ECO:0000256" key="1">
    <source>
        <dbReference type="ARBA" id="ARBA00000799"/>
    </source>
</evidence>
<evidence type="ECO:0000259" key="6">
    <source>
        <dbReference type="Pfam" id="PF00425"/>
    </source>
</evidence>
<dbReference type="KEGG" id="mvd:AWU67_13285"/>
<evidence type="ECO:0000256" key="5">
    <source>
        <dbReference type="ARBA" id="ARBA00041564"/>
    </source>
</evidence>
<dbReference type="RefSeq" id="WP_067229970.1">
    <property type="nucleotide sequence ID" value="NZ_CP014145.1"/>
</dbReference>
<dbReference type="PANTHER" id="PTHR42839">
    <property type="entry name" value="ISOCHORISMATE SYNTHASE ENTC"/>
    <property type="match status" value="1"/>
</dbReference>
<feature type="domain" description="Chorismate-utilising enzyme C-terminal" evidence="6">
    <location>
        <begin position="163"/>
        <end position="413"/>
    </location>
</feature>
<accession>A0A0X8E5Y6</accession>
<dbReference type="GO" id="GO:0008909">
    <property type="term" value="F:isochorismate synthase activity"/>
    <property type="evidence" value="ECO:0007669"/>
    <property type="project" value="UniProtKB-EC"/>
</dbReference>
<proteinExistence type="inferred from homology"/>
<gene>
    <name evidence="7" type="ORF">AWU67_13285</name>
</gene>